<dbReference type="PROSITE" id="PS51746">
    <property type="entry name" value="PPM_2"/>
    <property type="match status" value="1"/>
</dbReference>
<gene>
    <name evidence="3" type="ORF">OEZ85_013665</name>
</gene>
<dbReference type="Pfam" id="PF00481">
    <property type="entry name" value="PP2C"/>
    <property type="match status" value="1"/>
</dbReference>
<organism evidence="3 4">
    <name type="scientific">Tetradesmus obliquus</name>
    <name type="common">Green alga</name>
    <name type="synonym">Acutodesmus obliquus</name>
    <dbReference type="NCBI Taxonomy" id="3088"/>
    <lineage>
        <taxon>Eukaryota</taxon>
        <taxon>Viridiplantae</taxon>
        <taxon>Chlorophyta</taxon>
        <taxon>core chlorophytes</taxon>
        <taxon>Chlorophyceae</taxon>
        <taxon>CS clade</taxon>
        <taxon>Sphaeropleales</taxon>
        <taxon>Scenedesmaceae</taxon>
        <taxon>Tetradesmus</taxon>
    </lineage>
</organism>
<feature type="region of interest" description="Disordered" evidence="1">
    <location>
        <begin position="1"/>
        <end position="139"/>
    </location>
</feature>
<dbReference type="InterPro" id="IPR015655">
    <property type="entry name" value="PP2C"/>
</dbReference>
<evidence type="ECO:0000313" key="3">
    <source>
        <dbReference type="EMBL" id="WIA24048.1"/>
    </source>
</evidence>
<evidence type="ECO:0000259" key="2">
    <source>
        <dbReference type="PROSITE" id="PS51746"/>
    </source>
</evidence>
<dbReference type="InterPro" id="IPR001932">
    <property type="entry name" value="PPM-type_phosphatase-like_dom"/>
</dbReference>
<evidence type="ECO:0000256" key="1">
    <source>
        <dbReference type="SAM" id="MobiDB-lite"/>
    </source>
</evidence>
<dbReference type="CDD" id="cd00143">
    <property type="entry name" value="PP2Cc"/>
    <property type="match status" value="1"/>
</dbReference>
<feature type="compositionally biased region" description="Low complexity" evidence="1">
    <location>
        <begin position="101"/>
        <end position="118"/>
    </location>
</feature>
<evidence type="ECO:0000313" key="4">
    <source>
        <dbReference type="Proteomes" id="UP001244341"/>
    </source>
</evidence>
<accession>A0ABY8UWX7</accession>
<dbReference type="PANTHER" id="PTHR13832:SF840">
    <property type="entry name" value="PROTEIN PHOSPHATASE 2C 60-RELATED"/>
    <property type="match status" value="1"/>
</dbReference>
<keyword evidence="4" id="KW-1185">Reference proteome</keyword>
<proteinExistence type="predicted"/>
<dbReference type="EMBL" id="CP126224">
    <property type="protein sequence ID" value="WIA24048.1"/>
    <property type="molecule type" value="Genomic_DNA"/>
</dbReference>
<dbReference type="PANTHER" id="PTHR13832">
    <property type="entry name" value="PROTEIN PHOSPHATASE 2C"/>
    <property type="match status" value="1"/>
</dbReference>
<sequence length="608" mass="63323">MKRRKPAAAANHEQQQQVHKQHSSDHSHIRKHHAVDDEGNGTQQKEAAAAAAAAEPQPSDAVAPSASSPQQQGKHQQHHKCSKGQPKQLLSFTEEDDAEEAAAVAAATSAVPAAAAPSDNSSQHEQEQQEQQPAKQFHGSIARATASRFAQEIKAQAAAAARMMFRPSGSAAAAGAAGAAAAGGAAVGAVLVDEDEDPRAAARAAAAAGLSQIHFGLATARGHRPYMEDRHTIITALNPATAQQAAAALDAAEHLAAGGDESAANGREQQHATVTHDGVGRCYAAIFDGHNGAGAAETAARKLHLLLASHPALRLYRGEMGPPAVVKQEEAAVGSALKQAFRQVDDMVLSTARHEGTRDGATALVLLRLGNALYAAHAGDSRAVLCRDAAAYRLTEDHKPHLPHERSRIEEAGGRVDFQRCWRVVVEPRDGRPGSGLAVSRSLGDLDFKEPYRYVECEPDVTRLPLQPRRDTFVVLGSDGLWDVLSDTDAVITAAAALKAYTANHSSNSNAGGSPAGAIDATGSSNSSIPCGLALHMGRARHKPGLHGSGPHARGSSAFGGLGSAELPDSLVYSDAAATAAAEALLAESMRRGTMDNVTVIVMLLQWS</sequence>
<name>A0ABY8UWX7_TETOB</name>
<protein>
    <recommendedName>
        <fullName evidence="2">PPM-type phosphatase domain-containing protein</fullName>
    </recommendedName>
</protein>
<dbReference type="InterPro" id="IPR036457">
    <property type="entry name" value="PPM-type-like_dom_sf"/>
</dbReference>
<dbReference type="SUPFAM" id="SSF81606">
    <property type="entry name" value="PP2C-like"/>
    <property type="match status" value="1"/>
</dbReference>
<dbReference type="Gene3D" id="3.60.40.10">
    <property type="entry name" value="PPM-type phosphatase domain"/>
    <property type="match status" value="1"/>
</dbReference>
<dbReference type="Proteomes" id="UP001244341">
    <property type="component" value="Chromosome 17b"/>
</dbReference>
<dbReference type="SMART" id="SM00332">
    <property type="entry name" value="PP2Cc"/>
    <property type="match status" value="1"/>
</dbReference>
<feature type="compositionally biased region" description="Low complexity" evidence="1">
    <location>
        <begin position="47"/>
        <end position="74"/>
    </location>
</feature>
<reference evidence="3 4" key="1">
    <citation type="submission" date="2023-05" db="EMBL/GenBank/DDBJ databases">
        <title>A 100% complete, gapless, phased diploid assembly of the Scenedesmus obliquus UTEX 3031 genome.</title>
        <authorList>
            <person name="Biondi T.C."/>
            <person name="Hanschen E.R."/>
            <person name="Kwon T."/>
            <person name="Eng W."/>
            <person name="Kruse C.P.S."/>
            <person name="Koehler S.I."/>
            <person name="Kunde Y."/>
            <person name="Gleasner C.D."/>
            <person name="You Mak K.T."/>
            <person name="Polle J."/>
            <person name="Hovde B.T."/>
            <person name="Starkenburg S.R."/>
        </authorList>
    </citation>
    <scope>NUCLEOTIDE SEQUENCE [LARGE SCALE GENOMIC DNA]</scope>
    <source>
        <strain evidence="3 4">DOE0152z</strain>
    </source>
</reference>
<feature type="domain" description="PPM-type phosphatase" evidence="2">
    <location>
        <begin position="214"/>
        <end position="605"/>
    </location>
</feature>